<accession>A0A444V746</accession>
<feature type="region of interest" description="Disordered" evidence="1">
    <location>
        <begin position="580"/>
        <end position="674"/>
    </location>
</feature>
<reference evidence="2 3" key="1">
    <citation type="submission" date="2019-01" db="EMBL/GenBank/DDBJ databases">
        <title>Draft Genome and Complete Hox-Cluster Characterization of the Sterlet Sturgeon (Acipenser ruthenus).</title>
        <authorList>
            <person name="Wei Q."/>
        </authorList>
    </citation>
    <scope>NUCLEOTIDE SEQUENCE [LARGE SCALE GENOMIC DNA]</scope>
    <source>
        <strain evidence="2">WHYD16114868_AA</strain>
        <tissue evidence="2">Blood</tissue>
    </source>
</reference>
<dbReference type="EMBL" id="SCEB01001775">
    <property type="protein sequence ID" value="RXM96208.1"/>
    <property type="molecule type" value="Genomic_DNA"/>
</dbReference>
<feature type="region of interest" description="Disordered" evidence="1">
    <location>
        <begin position="276"/>
        <end position="297"/>
    </location>
</feature>
<comment type="caution">
    <text evidence="2">The sequence shown here is derived from an EMBL/GenBank/DDBJ whole genome shotgun (WGS) entry which is preliminary data.</text>
</comment>
<name>A0A444V746_ACIRT</name>
<dbReference type="Pfam" id="PF17663">
    <property type="entry name" value="DUF5525"/>
    <property type="match status" value="2"/>
</dbReference>
<feature type="compositionally biased region" description="Basic and acidic residues" evidence="1">
    <location>
        <begin position="641"/>
        <end position="655"/>
    </location>
</feature>
<gene>
    <name evidence="2" type="ORF">EOD39_15975</name>
</gene>
<dbReference type="PANTHER" id="PTHR28422">
    <property type="entry name" value="SIMILAR TO HUMAN CHROMOSOME 15 OPEN READING FRAME 39"/>
    <property type="match status" value="1"/>
</dbReference>
<feature type="region of interest" description="Disordered" evidence="1">
    <location>
        <begin position="1325"/>
        <end position="1392"/>
    </location>
</feature>
<dbReference type="Proteomes" id="UP000289886">
    <property type="component" value="Unassembled WGS sequence"/>
</dbReference>
<dbReference type="InterPro" id="IPR037656">
    <property type="entry name" value="DUF5525"/>
</dbReference>
<evidence type="ECO:0000313" key="2">
    <source>
        <dbReference type="EMBL" id="RXM96208.1"/>
    </source>
</evidence>
<feature type="compositionally biased region" description="Basic and acidic residues" evidence="1">
    <location>
        <begin position="1246"/>
        <end position="1262"/>
    </location>
</feature>
<feature type="compositionally biased region" description="Basic residues" evidence="1">
    <location>
        <begin position="1201"/>
        <end position="1212"/>
    </location>
</feature>
<feature type="compositionally biased region" description="Basic and acidic residues" evidence="1">
    <location>
        <begin position="1228"/>
        <end position="1237"/>
    </location>
</feature>
<feature type="region of interest" description="Disordered" evidence="1">
    <location>
        <begin position="699"/>
        <end position="767"/>
    </location>
</feature>
<feature type="compositionally biased region" description="Basic and acidic residues" evidence="1">
    <location>
        <begin position="1286"/>
        <end position="1297"/>
    </location>
</feature>
<protein>
    <submittedName>
        <fullName evidence="2">Uncharacterized protein</fullName>
    </submittedName>
</protein>
<evidence type="ECO:0000256" key="1">
    <source>
        <dbReference type="SAM" id="MobiDB-lite"/>
    </source>
</evidence>
<proteinExistence type="predicted"/>
<feature type="region of interest" description="Disordered" evidence="1">
    <location>
        <begin position="1157"/>
        <end position="1304"/>
    </location>
</feature>
<keyword evidence="3" id="KW-1185">Reference proteome</keyword>
<feature type="compositionally biased region" description="Basic and acidic residues" evidence="1">
    <location>
        <begin position="742"/>
        <end position="762"/>
    </location>
</feature>
<dbReference type="PANTHER" id="PTHR28422:SF1">
    <property type="entry name" value="SIMILAR TO HUMAN CHROMOSOME 15 OPEN READING FRAME 39"/>
    <property type="match status" value="1"/>
</dbReference>
<sequence>MLRMEEKKKLCGYSFIPLPSAKKSSKNKRTMMASKRTLGYVDPLVHSKVPRLETRADHRIATGLCKPGTLHGYSPEYSGTYFTYCLKGQDGADLPVQWSSPGAYLQNGRNSIVHPLAAERHLTNGLIFRSEPEIVGQAFHTEKSSPVLVQDRIANDKWADFIERHENLTHSPNAPGLHAPIALRKLAMGNATGSPQSEHSAVLAVPKPVYRNRVCCTDPGCKSRMCFSIDTGADRVPGRPYEGEWRSGSGLCYAPLSPMEKRNGLFEPGVLQLEQGSGCRPHPKDAGHGGFPSSRQPGAMKLPTFAERDYNSLSYDGPSRPLPIPPTKSYRSIQPASKIYHDMSQSPPKNYHEMQRVTVSHSHMPPPVYQPRSPVSKYPQLHQRHVYLCPQRGLNIEKAASYKDLGLQLMGDASPKQPSTRNAYPATSEQYLFHTPPPPYSAVSMPYSVVSAGVRNAPSQRDYELPYSGYKVPLSPGHKGSLPEGCGTHIRMDFADCPVDCTSQNLQVMPPHNDLGRYRPATSAFQPVRASYRLENPAHIVLKDASVARQTMQEKTSNNLLEDQSFCRIGLHKERSIAPLGKNRGVIAEHGGQKTNNNDDDDDNNNSSKLSSKGGTGSPIIIDSPPRREHKSSSDLYEVTVSKRNEEKMSGKEDQNALDGGNTDKSRSPSSPLMPVINKVFSLAPYKAYLEASGILSFPNSEKEESSPCSRQKTERQASESYSKQETERPASRSSPITGGDSCKRETEAKNEAADWGKRESKQTVCDTRQPTAHFDLKADKSNLMQPNLDGHVVEGEMVGGVRMKCQDTVLDLSVKKPGSQSKLLTDNISDYKTGDRAIVHEKRETLCNLERIEKRDFQTVVSTPTSESPVSSSTTTFMHKKFQVLKPAPTKLVVTPPPLQNTNNEPSPTVEKHLSVQSLKLPTFKLILPDLIKTVSPRAPEVSPSLSEADSSAKTNKHSHRYFMELHQSLNRLIANSMFHTPEEELKGLLAKMEEDHESISLPSKTKNISRILEVLKAPRGKEVWLKSGEIASALSCILSQLEIYIYTKNCPFPHVIRAGTIFIPMVVVKETLFPQLQGCYIDQVLQEHRVELRPTTLSEERLLTQLQQRCCSSKLRRLLSLKQLPTIYPDLLSLYYHDCVHKHLDAEFHSGLKREWGEPPAEKTFDQTMKREHSQTGHQLPNKRTPGGLKSRQRGEIHFKRKRKGRRKNGLNRTFVGKGNEDSELDSNKEVRSDPENSTNAQESCHKWDKSEMLEIKLEEASSEEVEMPEGKTGISSCNEPEVPDVKPLRADQEASKSPMVVQKSCSGLVLKLKRVLFKSKPRERGQKYCPEPDSGIKGQLSSRGEEVQELQHPPNPEEPRGKVQPDVPQQKKRAAGAAETLRPTRSTSKVLHLRSSMVQIKFHRLLAVHRNSLHHSARRRRRGVRRPAVQRVRPATEINYPALVGKRIRHLYEEKDKSEVWYHGVVVRVHEEHSNPLKTVYEVQYDSEPEWQYYLELLQDYKKGWLKVED</sequence>
<feature type="compositionally biased region" description="Basic and acidic residues" evidence="1">
    <location>
        <begin position="701"/>
        <end position="731"/>
    </location>
</feature>
<evidence type="ECO:0000313" key="3">
    <source>
        <dbReference type="Proteomes" id="UP000289886"/>
    </source>
</evidence>
<organism evidence="2 3">
    <name type="scientific">Acipenser ruthenus</name>
    <name type="common">Sterlet sturgeon</name>
    <dbReference type="NCBI Taxonomy" id="7906"/>
    <lineage>
        <taxon>Eukaryota</taxon>
        <taxon>Metazoa</taxon>
        <taxon>Chordata</taxon>
        <taxon>Craniata</taxon>
        <taxon>Vertebrata</taxon>
        <taxon>Euteleostomi</taxon>
        <taxon>Actinopterygii</taxon>
        <taxon>Chondrostei</taxon>
        <taxon>Acipenseriformes</taxon>
        <taxon>Acipenseridae</taxon>
        <taxon>Acipenser</taxon>
    </lineage>
</organism>
<dbReference type="InterPro" id="IPR042567">
    <property type="entry name" value="SPIN/Ssty_sf"/>
</dbReference>
<dbReference type="Gene3D" id="2.80.10.70">
    <property type="entry name" value="Spindlin/Ssty"/>
    <property type="match status" value="1"/>
</dbReference>
<feature type="compositionally biased region" description="Basic and acidic residues" evidence="1">
    <location>
        <begin position="1157"/>
        <end position="1177"/>
    </location>
</feature>